<protein>
    <recommendedName>
        <fullName evidence="6">DUF1735 domain-containing protein</fullName>
    </recommendedName>
</protein>
<evidence type="ECO:0000313" key="4">
    <source>
        <dbReference type="Proteomes" id="UP000217348"/>
    </source>
</evidence>
<name>A0A250FX16_9FLAO</name>
<keyword evidence="1" id="KW-0732">Signal</keyword>
<keyword evidence="5" id="KW-1185">Reference proteome</keyword>
<dbReference type="RefSeq" id="WP_095896270.1">
    <property type="nucleotide sequence ID" value="NZ_BOPJ01000012.1"/>
</dbReference>
<dbReference type="OrthoDB" id="1438972at2"/>
<dbReference type="PROSITE" id="PS51257">
    <property type="entry name" value="PROKAR_LIPOPROTEIN"/>
    <property type="match status" value="1"/>
</dbReference>
<gene>
    <name evidence="3" type="ORF">ACI76L_10385</name>
    <name evidence="2" type="ORF">CGC58_08150</name>
</gene>
<accession>A0A250FX16</accession>
<dbReference type="EMBL" id="CP022387">
    <property type="protein sequence ID" value="ATA89699.1"/>
    <property type="molecule type" value="Genomic_DNA"/>
</dbReference>
<dbReference type="KEGG" id="csto:CGC58_08150"/>
<evidence type="ECO:0000313" key="3">
    <source>
        <dbReference type="EMBL" id="MFK8294191.1"/>
    </source>
</evidence>
<organism evidence="2 4">
    <name type="scientific">Capnocytophaga stomatis</name>
    <dbReference type="NCBI Taxonomy" id="1848904"/>
    <lineage>
        <taxon>Bacteria</taxon>
        <taxon>Pseudomonadati</taxon>
        <taxon>Bacteroidota</taxon>
        <taxon>Flavobacteriia</taxon>
        <taxon>Flavobacteriales</taxon>
        <taxon>Flavobacteriaceae</taxon>
        <taxon>Capnocytophaga</taxon>
    </lineage>
</organism>
<reference evidence="2" key="2">
    <citation type="journal article" date="2017" name="Genome Announc.">
        <title>Twelve Complete Reference Genomes of Clinical Isolates in the Capnocytophaga Genus.</title>
        <authorList>
            <person name="Villarma A."/>
            <person name="Gulvik C.A."/>
            <person name="Rowe L.A."/>
            <person name="Sheth M."/>
            <person name="Juieng P."/>
            <person name="Nicholson A.C."/>
            <person name="Loparev V.N."/>
            <person name="McQuiston J.R."/>
        </authorList>
    </citation>
    <scope>NUCLEOTIDE SEQUENCE</scope>
    <source>
        <strain evidence="2">H2177</strain>
    </source>
</reference>
<feature type="chain" id="PRO_5012219518" description="DUF1735 domain-containing protein" evidence="1">
    <location>
        <begin position="24"/>
        <end position="173"/>
    </location>
</feature>
<evidence type="ECO:0000256" key="1">
    <source>
        <dbReference type="SAM" id="SignalP"/>
    </source>
</evidence>
<evidence type="ECO:0008006" key="6">
    <source>
        <dbReference type="Google" id="ProtNLM"/>
    </source>
</evidence>
<dbReference type="Proteomes" id="UP000217348">
    <property type="component" value="Chromosome"/>
</dbReference>
<evidence type="ECO:0000313" key="2">
    <source>
        <dbReference type="EMBL" id="ATA89699.1"/>
    </source>
</evidence>
<proteinExistence type="predicted"/>
<reference evidence="3" key="4">
    <citation type="submission" date="2024-10" db="EMBL/GenBank/DDBJ databases">
        <authorList>
            <person name="Bergman P."/>
            <person name="Andersson A.F."/>
            <person name="Zangenah S."/>
            <person name="Abbasi N."/>
        </authorList>
    </citation>
    <scope>NUCLEOTIDE SEQUENCE</scope>
    <source>
        <strain evidence="3">W5</strain>
    </source>
</reference>
<sequence length="173" mass="19556">MMKVKNLLSGVFALVTAIFLLTACSGDGGSDGGNTGDFYMRFKVDGQQKEYKTALLTTYKYHKTRGNHFFLNIGGRKEKSIDSESMTLDLYVPETSNFNLDVGDYAPSQSQYYLDVTYFFNNENHYDNPNNFVVNITQIDKNTAKGTFSGKLESGLTITEGEFYTKVRYEEVK</sequence>
<reference evidence="3 5" key="1">
    <citation type="journal article" date="2016" name="Sci. Rep.">
        <title>Whole genome sequencing identifies a novel species of the genus Capnocytophaga isolated from dog and cat bite wounds in humans.</title>
        <authorList>
            <person name="Zangenah S."/>
            <person name="Abbasi N."/>
            <person name="Andersson A.F."/>
            <person name="Bergman P."/>
        </authorList>
    </citation>
    <scope>NUCLEOTIDE SEQUENCE [LARGE SCALE GENOMIC DNA]</scope>
    <source>
        <strain evidence="3 5">W5</strain>
    </source>
</reference>
<dbReference type="Proteomes" id="UP001622370">
    <property type="component" value="Unassembled WGS sequence"/>
</dbReference>
<dbReference type="AlphaFoldDB" id="A0A250FX16"/>
<evidence type="ECO:0000313" key="5">
    <source>
        <dbReference type="Proteomes" id="UP001622370"/>
    </source>
</evidence>
<feature type="signal peptide" evidence="1">
    <location>
        <begin position="1"/>
        <end position="23"/>
    </location>
</feature>
<reference evidence="4" key="3">
    <citation type="submission" date="2017-06" db="EMBL/GenBank/DDBJ databases">
        <title>Capnocytophaga spp. assemblies.</title>
        <authorList>
            <person name="Gulvik C.A."/>
        </authorList>
    </citation>
    <scope>NUCLEOTIDE SEQUENCE [LARGE SCALE GENOMIC DNA]</scope>
    <source>
        <strain evidence="4">H2177</strain>
    </source>
</reference>
<dbReference type="EMBL" id="JBJGWJ010000008">
    <property type="protein sequence ID" value="MFK8294191.1"/>
    <property type="molecule type" value="Genomic_DNA"/>
</dbReference>